<dbReference type="InterPro" id="IPR010723">
    <property type="entry name" value="HemN_C"/>
</dbReference>
<dbReference type="GO" id="GO:0046872">
    <property type="term" value="F:metal ion binding"/>
    <property type="evidence" value="ECO:0007669"/>
    <property type="project" value="UniProtKB-UniRule"/>
</dbReference>
<dbReference type="AlphaFoldDB" id="I3IGD8"/>
<evidence type="ECO:0000256" key="1">
    <source>
        <dbReference type="ARBA" id="ARBA00006100"/>
    </source>
</evidence>
<sequence>MQQRGEEDRGFAFNALLVLHDTMTSKKHILPTALYIHIPFCAKKCNYCDFNSMVSESRVVDRYLHALSKELDTLASQYTFTTIYIGGGTPSLLSEIQLERLLRSVIRYNATSQTQEYTVEANPGTLTANKVRLLKEYTVNRISLGIQSFQDRQLQFLGRIHSGDDARNVFTLLRSAGFKNINIDLIFGCPEQTPDDWKKDLEIAIALNPEHISTYALTYEGETPLTRDLKNEVIRKLDEYTELEMYKTAIEYLTLNGYNHYEISNFAKSGYECSHNHVYWRNTSYVGVGAGAHSFIDGMRMSNEKDVFRYIHGMHENKEVKSFRECLPQDHFVSETVIMALRLRQGITNTDFYERFGSTIQDQFGDTISILRKAGLVSYDDERLKLTEKGLFVADTVMAEFIYI</sequence>
<dbReference type="STRING" id="247490.KSU1_A0016"/>
<dbReference type="SFLD" id="SFLDG01065">
    <property type="entry name" value="anaerobic_coproporphyrinogen-I"/>
    <property type="match status" value="1"/>
</dbReference>
<comment type="similarity">
    <text evidence="1">Belongs to the anaerobic coproporphyrinogen-III oxidase family. HemW subfamily.</text>
</comment>
<name>I3IGD8_9BACT</name>
<protein>
    <recommendedName>
        <fullName evidence="2">Heme chaperone HemW</fullName>
    </recommendedName>
</protein>
<gene>
    <name evidence="4" type="ORF">KSU1_A0016</name>
</gene>
<dbReference type="GO" id="GO:0005737">
    <property type="term" value="C:cytoplasm"/>
    <property type="evidence" value="ECO:0007669"/>
    <property type="project" value="UniProtKB-SubCell"/>
</dbReference>
<dbReference type="InterPro" id="IPR004559">
    <property type="entry name" value="HemW-like"/>
</dbReference>
<evidence type="ECO:0000313" key="5">
    <source>
        <dbReference type="Proteomes" id="UP000002985"/>
    </source>
</evidence>
<comment type="caution">
    <text evidence="4">The sequence shown here is derived from an EMBL/GenBank/DDBJ whole genome shotgun (WGS) entry which is preliminary data.</text>
</comment>
<dbReference type="SFLD" id="SFLDG01082">
    <property type="entry name" value="B12-binding_domain_containing"/>
    <property type="match status" value="1"/>
</dbReference>
<dbReference type="InterPro" id="IPR023404">
    <property type="entry name" value="rSAM_horseshoe"/>
</dbReference>
<keyword evidence="2" id="KW-0349">Heme</keyword>
<keyword evidence="2" id="KW-0411">Iron-sulfur</keyword>
<dbReference type="SFLD" id="SFLDF00288">
    <property type="entry name" value="HemN-like__clustered_with_nucl"/>
    <property type="match status" value="1"/>
</dbReference>
<dbReference type="GO" id="GO:0051539">
    <property type="term" value="F:4 iron, 4 sulfur cluster binding"/>
    <property type="evidence" value="ECO:0007669"/>
    <property type="project" value="UniProtKB-UniRule"/>
</dbReference>
<dbReference type="InterPro" id="IPR034505">
    <property type="entry name" value="Coproporphyrinogen-III_oxidase"/>
</dbReference>
<keyword evidence="2" id="KW-0479">Metal-binding</keyword>
<dbReference type="PANTHER" id="PTHR13932:SF5">
    <property type="entry name" value="RADICAL S-ADENOSYL METHIONINE DOMAIN-CONTAINING PROTEIN 1, MITOCHONDRIAL"/>
    <property type="match status" value="1"/>
</dbReference>
<organism evidence="4 5">
    <name type="scientific">Candidatus Jettenia caeni</name>
    <dbReference type="NCBI Taxonomy" id="247490"/>
    <lineage>
        <taxon>Bacteria</taxon>
        <taxon>Pseudomonadati</taxon>
        <taxon>Planctomycetota</taxon>
        <taxon>Candidatus Brocadiia</taxon>
        <taxon>Candidatus Brocadiales</taxon>
        <taxon>Candidatus Brocadiaceae</taxon>
        <taxon>Candidatus Jettenia</taxon>
    </lineage>
</organism>
<evidence type="ECO:0000313" key="4">
    <source>
        <dbReference type="EMBL" id="GAB60783.1"/>
    </source>
</evidence>
<dbReference type="GO" id="GO:0004109">
    <property type="term" value="F:coproporphyrinogen oxidase activity"/>
    <property type="evidence" value="ECO:0007669"/>
    <property type="project" value="InterPro"/>
</dbReference>
<dbReference type="eggNOG" id="COG0635">
    <property type="taxonomic scope" value="Bacteria"/>
</dbReference>
<dbReference type="PROSITE" id="PS51918">
    <property type="entry name" value="RADICAL_SAM"/>
    <property type="match status" value="1"/>
</dbReference>
<dbReference type="SFLD" id="SFLDS00029">
    <property type="entry name" value="Radical_SAM"/>
    <property type="match status" value="1"/>
</dbReference>
<dbReference type="EMBL" id="BAFH01000001">
    <property type="protein sequence ID" value="GAB60783.1"/>
    <property type="molecule type" value="Genomic_DNA"/>
</dbReference>
<comment type="function">
    <text evidence="2">Probably acts as a heme chaperone, transferring heme to an unknown acceptor. Binds one molecule of heme per monomer, possibly covalently. Binds 1 [4Fe-4S] cluster. The cluster is coordinated with 3 cysteines and an exchangeable S-adenosyl-L-methionine.</text>
</comment>
<keyword evidence="2" id="KW-0949">S-adenosyl-L-methionine</keyword>
<comment type="subcellular location">
    <subcellularLocation>
        <location evidence="2">Cytoplasm</location>
    </subcellularLocation>
</comment>
<keyword evidence="5" id="KW-1185">Reference proteome</keyword>
<keyword evidence="2" id="KW-0004">4Fe-4S</keyword>
<proteinExistence type="inferred from homology"/>
<dbReference type="Gene3D" id="3.80.30.20">
    <property type="entry name" value="tm_1862 like domain"/>
    <property type="match status" value="1"/>
</dbReference>
<keyword evidence="2" id="KW-0963">Cytoplasm</keyword>
<dbReference type="Pfam" id="PF06969">
    <property type="entry name" value="HemN_C"/>
    <property type="match status" value="1"/>
</dbReference>
<dbReference type="SFLD" id="SFLDF00562">
    <property type="entry name" value="HemN-like__clustered_with_heat"/>
    <property type="match status" value="1"/>
</dbReference>
<dbReference type="GO" id="GO:0006779">
    <property type="term" value="P:porphyrin-containing compound biosynthetic process"/>
    <property type="evidence" value="ECO:0007669"/>
    <property type="project" value="InterPro"/>
</dbReference>
<dbReference type="InterPro" id="IPR007197">
    <property type="entry name" value="rSAM"/>
</dbReference>
<dbReference type="NCBIfam" id="TIGR00539">
    <property type="entry name" value="hemN_rel"/>
    <property type="match status" value="1"/>
</dbReference>
<reference evidence="4 5" key="1">
    <citation type="journal article" date="2012" name="FEBS Lett.">
        <title>Anammox organism KSU-1 expresses a NirK-type copper-containing nitrite reductase instead of a NirS-type with cytochrome cd1.</title>
        <authorList>
            <person name="Hira D."/>
            <person name="Toh H."/>
            <person name="Migita C.T."/>
            <person name="Okubo H."/>
            <person name="Nishiyama T."/>
            <person name="Hattori M."/>
            <person name="Furukawa K."/>
            <person name="Fujii T."/>
        </authorList>
    </citation>
    <scope>NUCLEOTIDE SEQUENCE [LARGE SCALE GENOMIC DNA]</scope>
</reference>
<feature type="domain" description="Radical SAM core" evidence="3">
    <location>
        <begin position="26"/>
        <end position="256"/>
    </location>
</feature>
<evidence type="ECO:0000256" key="2">
    <source>
        <dbReference type="RuleBase" id="RU364116"/>
    </source>
</evidence>
<dbReference type="SMART" id="SM00729">
    <property type="entry name" value="Elp3"/>
    <property type="match status" value="1"/>
</dbReference>
<dbReference type="SUPFAM" id="SSF102114">
    <property type="entry name" value="Radical SAM enzymes"/>
    <property type="match status" value="1"/>
</dbReference>
<dbReference type="InterPro" id="IPR006638">
    <property type="entry name" value="Elp3/MiaA/NifB-like_rSAM"/>
</dbReference>
<dbReference type="Pfam" id="PF04055">
    <property type="entry name" value="Radical_SAM"/>
    <property type="match status" value="1"/>
</dbReference>
<evidence type="ECO:0000259" key="3">
    <source>
        <dbReference type="PROSITE" id="PS51918"/>
    </source>
</evidence>
<dbReference type="OrthoDB" id="9808022at2"/>
<keyword evidence="2" id="KW-0408">Iron</keyword>
<dbReference type="Proteomes" id="UP000002985">
    <property type="component" value="Unassembled WGS sequence"/>
</dbReference>
<accession>I3IGD8</accession>
<dbReference type="PANTHER" id="PTHR13932">
    <property type="entry name" value="COPROPORPHYRINIGEN III OXIDASE"/>
    <property type="match status" value="1"/>
</dbReference>
<dbReference type="InterPro" id="IPR058240">
    <property type="entry name" value="rSAM_sf"/>
</dbReference>
<keyword evidence="2" id="KW-0143">Chaperone</keyword>